<keyword evidence="4" id="KW-1185">Reference proteome</keyword>
<dbReference type="OrthoDB" id="1274115at2759"/>
<dbReference type="AlphaFoldDB" id="A0A8K0KYW8"/>
<evidence type="ECO:0000256" key="2">
    <source>
        <dbReference type="ARBA" id="ARBA00023002"/>
    </source>
</evidence>
<dbReference type="SUPFAM" id="SSF51735">
    <property type="entry name" value="NAD(P)-binding Rossmann-fold domains"/>
    <property type="match status" value="1"/>
</dbReference>
<gene>
    <name evidence="3" type="ORF">KVT40_006468</name>
</gene>
<name>A0A8K0KYW8_9PEZI</name>
<dbReference type="PANTHER" id="PTHR43976">
    <property type="entry name" value="SHORT CHAIN DEHYDROGENASE"/>
    <property type="match status" value="1"/>
</dbReference>
<protein>
    <submittedName>
        <fullName evidence="3">Uncharacterized protein</fullName>
    </submittedName>
</protein>
<dbReference type="InterPro" id="IPR002347">
    <property type="entry name" value="SDR_fam"/>
</dbReference>
<comment type="similarity">
    <text evidence="1">Belongs to the short-chain dehydrogenases/reductases (SDR) family.</text>
</comment>
<organism evidence="3 4">
    <name type="scientific">Elsinoe batatas</name>
    <dbReference type="NCBI Taxonomy" id="2601811"/>
    <lineage>
        <taxon>Eukaryota</taxon>
        <taxon>Fungi</taxon>
        <taxon>Dikarya</taxon>
        <taxon>Ascomycota</taxon>
        <taxon>Pezizomycotina</taxon>
        <taxon>Dothideomycetes</taxon>
        <taxon>Dothideomycetidae</taxon>
        <taxon>Myriangiales</taxon>
        <taxon>Elsinoaceae</taxon>
        <taxon>Elsinoe</taxon>
    </lineage>
</organism>
<dbReference type="PANTHER" id="PTHR43976:SF16">
    <property type="entry name" value="SHORT-CHAIN DEHYDROGENASE_REDUCTASE FAMILY PROTEIN"/>
    <property type="match status" value="1"/>
</dbReference>
<proteinExistence type="inferred from homology"/>
<dbReference type="Gene3D" id="3.40.50.720">
    <property type="entry name" value="NAD(P)-binding Rossmann-like Domain"/>
    <property type="match status" value="1"/>
</dbReference>
<evidence type="ECO:0000313" key="4">
    <source>
        <dbReference type="Proteomes" id="UP000809789"/>
    </source>
</evidence>
<keyword evidence="2" id="KW-0560">Oxidoreductase</keyword>
<dbReference type="EMBL" id="JAESVG020000007">
    <property type="protein sequence ID" value="KAG8626067.1"/>
    <property type="molecule type" value="Genomic_DNA"/>
</dbReference>
<comment type="caution">
    <text evidence="3">The sequence shown here is derived from an EMBL/GenBank/DDBJ whole genome shotgun (WGS) entry which is preliminary data.</text>
</comment>
<reference evidence="3" key="1">
    <citation type="submission" date="2021-07" db="EMBL/GenBank/DDBJ databases">
        <title>Elsinoe batatas strain:CRI-CJ2 Genome sequencing and assembly.</title>
        <authorList>
            <person name="Huang L."/>
        </authorList>
    </citation>
    <scope>NUCLEOTIDE SEQUENCE</scope>
    <source>
        <strain evidence="3">CRI-CJ2</strain>
    </source>
</reference>
<dbReference type="Pfam" id="PF00106">
    <property type="entry name" value="adh_short"/>
    <property type="match status" value="1"/>
</dbReference>
<dbReference type="GO" id="GO:0016491">
    <property type="term" value="F:oxidoreductase activity"/>
    <property type="evidence" value="ECO:0007669"/>
    <property type="project" value="UniProtKB-KW"/>
</dbReference>
<evidence type="ECO:0000256" key="1">
    <source>
        <dbReference type="ARBA" id="ARBA00006484"/>
    </source>
</evidence>
<dbReference type="InterPro" id="IPR036291">
    <property type="entry name" value="NAD(P)-bd_dom_sf"/>
</dbReference>
<sequence length="179" mass="19351">MANIHNGRKCGCWQQLKASASVVFCRLCQACADGDLLLYLSSRGRSYNTTKAALSMLSETLSVEVESFGIKVCNIEPGYFRTPLPEKAKSTTPMAAYDDTVVGQSRDLIAYVEPYIKGDLNKSCRAIVDVLTGKGGREVPTRLLLGNDAAVMVKGRCEAVLQGIEDLKPVLGNTDIDEA</sequence>
<accession>A0A8K0KYW8</accession>
<dbReference type="Proteomes" id="UP000809789">
    <property type="component" value="Unassembled WGS sequence"/>
</dbReference>
<dbReference type="InterPro" id="IPR051911">
    <property type="entry name" value="SDR_oxidoreductase"/>
</dbReference>
<evidence type="ECO:0000313" key="3">
    <source>
        <dbReference type="EMBL" id="KAG8626067.1"/>
    </source>
</evidence>